<proteinExistence type="predicted"/>
<dbReference type="InterPro" id="IPR025388">
    <property type="entry name" value="Alginate_export_dom"/>
</dbReference>
<dbReference type="InterPro" id="IPR023614">
    <property type="entry name" value="Porin_dom_sf"/>
</dbReference>
<protein>
    <submittedName>
        <fullName evidence="2">Alginate export family protein</fullName>
    </submittedName>
</protein>
<comment type="caution">
    <text evidence="2">The sequence shown here is derived from an EMBL/GenBank/DDBJ whole genome shotgun (WGS) entry which is preliminary data.</text>
</comment>
<dbReference type="Gene3D" id="2.40.160.10">
    <property type="entry name" value="Porin"/>
    <property type="match status" value="1"/>
</dbReference>
<dbReference type="SUPFAM" id="SSF56935">
    <property type="entry name" value="Porins"/>
    <property type="match status" value="1"/>
</dbReference>
<dbReference type="AlphaFoldDB" id="A0A934R630"/>
<keyword evidence="3" id="KW-1185">Reference proteome</keyword>
<evidence type="ECO:0000313" key="2">
    <source>
        <dbReference type="EMBL" id="MBK1817634.1"/>
    </source>
</evidence>
<sequence>MKTPFALFLSTAGLLHAGTPDLESTLAAKPEPWIKPVIDIRARYEFGDVDAFDPSHALTVRERLGLKTKAWNGFSALIEGEFSQAVIDDYNGGAGPTADPFDPANTAIFDPETNELNQAFLQYEGFDTTAKIGRQRLIYDNAAFIGNVGWRQNEQTYDGITLANKSIDGLTLNYGYINQVNRIFGSDADSEIGFLPGFANVQDLQSEIHLLNASYTGFGGVTLGGYAYIMNFEELGAWDNNTFGASAKGTLGGVVLYGELAFQDKAGVLGEQDALYGHATATKTFGKQSLTVGLEHLDAGFKTPLATVHAFNGFADVTDGARLSGAHNGLTDLYVSHTIPLFYGIKWTNVLHAMGDNEISSGYGWEYDSVLTKKFDDNFTAIAKFAQFESEGDAYVGPSGSPGLPTATRVSIELDYTF</sequence>
<organism evidence="2 3">
    <name type="scientific">Luteolibacter yonseiensis</name>
    <dbReference type="NCBI Taxonomy" id="1144680"/>
    <lineage>
        <taxon>Bacteria</taxon>
        <taxon>Pseudomonadati</taxon>
        <taxon>Verrucomicrobiota</taxon>
        <taxon>Verrucomicrobiia</taxon>
        <taxon>Verrucomicrobiales</taxon>
        <taxon>Verrucomicrobiaceae</taxon>
        <taxon>Luteolibacter</taxon>
    </lineage>
</organism>
<name>A0A934R630_9BACT</name>
<dbReference type="Proteomes" id="UP000600139">
    <property type="component" value="Unassembled WGS sequence"/>
</dbReference>
<evidence type="ECO:0000313" key="3">
    <source>
        <dbReference type="Proteomes" id="UP000600139"/>
    </source>
</evidence>
<reference evidence="2" key="1">
    <citation type="submission" date="2021-01" db="EMBL/GenBank/DDBJ databases">
        <title>Modified the classification status of verrucomicrobia.</title>
        <authorList>
            <person name="Feng X."/>
        </authorList>
    </citation>
    <scope>NUCLEOTIDE SEQUENCE</scope>
    <source>
        <strain evidence="2">JCM 18052</strain>
    </source>
</reference>
<accession>A0A934R630</accession>
<gene>
    <name evidence="2" type="ORF">JIN84_18590</name>
</gene>
<dbReference type="Pfam" id="PF13372">
    <property type="entry name" value="Alginate_exp"/>
    <property type="match status" value="1"/>
</dbReference>
<feature type="domain" description="Alginate export" evidence="1">
    <location>
        <begin position="38"/>
        <end position="162"/>
    </location>
</feature>
<evidence type="ECO:0000259" key="1">
    <source>
        <dbReference type="Pfam" id="PF13372"/>
    </source>
</evidence>
<dbReference type="EMBL" id="JAENIK010000012">
    <property type="protein sequence ID" value="MBK1817634.1"/>
    <property type="molecule type" value="Genomic_DNA"/>
</dbReference>
<dbReference type="RefSeq" id="WP_200352569.1">
    <property type="nucleotide sequence ID" value="NZ_BAABHZ010000001.1"/>
</dbReference>